<dbReference type="AlphaFoldDB" id="A0A8J6TBP5"/>
<proteinExistence type="predicted"/>
<sequence length="51" mass="5912">MAKIIKALEKKGIETWPIEERHEEFPIELNIAHIFLDILVYPPIVPQAGIF</sequence>
<reference evidence="1 2" key="1">
    <citation type="submission" date="2020-08" db="EMBL/GenBank/DDBJ databases">
        <title>Bridging the membrane lipid divide: bacteria of the FCB group superphylum have the potential to synthesize archaeal ether lipids.</title>
        <authorList>
            <person name="Villanueva L."/>
            <person name="Von Meijenfeldt F.A.B."/>
            <person name="Westbye A.B."/>
            <person name="Yadav S."/>
            <person name="Hopmans E.C."/>
            <person name="Dutilh B.E."/>
            <person name="Sinninghe Damste J.S."/>
        </authorList>
    </citation>
    <scope>NUCLEOTIDE SEQUENCE [LARGE SCALE GENOMIC DNA]</scope>
    <source>
        <strain evidence="1">NIOZ-UU47</strain>
    </source>
</reference>
<evidence type="ECO:0000313" key="2">
    <source>
        <dbReference type="Proteomes" id="UP000614424"/>
    </source>
</evidence>
<protein>
    <submittedName>
        <fullName evidence="1">Uncharacterized protein</fullName>
    </submittedName>
</protein>
<dbReference type="Proteomes" id="UP000614424">
    <property type="component" value="Unassembled WGS sequence"/>
</dbReference>
<comment type="caution">
    <text evidence="1">The sequence shown here is derived from an EMBL/GenBank/DDBJ whole genome shotgun (WGS) entry which is preliminary data.</text>
</comment>
<name>A0A8J6TBP5_9BACT</name>
<organism evidence="1 2">
    <name type="scientific">Candidatus Desulfobia pelagia</name>
    <dbReference type="NCBI Taxonomy" id="2841692"/>
    <lineage>
        <taxon>Bacteria</taxon>
        <taxon>Pseudomonadati</taxon>
        <taxon>Thermodesulfobacteriota</taxon>
        <taxon>Desulfobulbia</taxon>
        <taxon>Desulfobulbales</taxon>
        <taxon>Desulfobulbaceae</taxon>
        <taxon>Candidatus Desulfobia</taxon>
    </lineage>
</organism>
<evidence type="ECO:0000313" key="1">
    <source>
        <dbReference type="EMBL" id="MBC8317106.1"/>
    </source>
</evidence>
<dbReference type="EMBL" id="JACNJZ010000070">
    <property type="protein sequence ID" value="MBC8317106.1"/>
    <property type="molecule type" value="Genomic_DNA"/>
</dbReference>
<gene>
    <name evidence="1" type="ORF">H8E41_04315</name>
</gene>
<accession>A0A8J6TBP5</accession>